<keyword evidence="1" id="KW-0677">Repeat</keyword>
<organism evidence="5">
    <name type="scientific">Eucampia antarctica</name>
    <dbReference type="NCBI Taxonomy" id="49252"/>
    <lineage>
        <taxon>Eukaryota</taxon>
        <taxon>Sar</taxon>
        <taxon>Stramenopiles</taxon>
        <taxon>Ochrophyta</taxon>
        <taxon>Bacillariophyta</taxon>
        <taxon>Mediophyceae</taxon>
        <taxon>Biddulphiophycidae</taxon>
        <taxon>Hemiaulales</taxon>
        <taxon>Hemiaulaceae</taxon>
        <taxon>Eucampia</taxon>
    </lineage>
</organism>
<feature type="repeat" description="ANK" evidence="3">
    <location>
        <begin position="52"/>
        <end position="85"/>
    </location>
</feature>
<proteinExistence type="predicted"/>
<sequence length="162" mass="17378">MAAGGFGFGGASSSSSKIDESTPWVAAGEGNIELLQEAMEKLNLPINAADSNGFTFVHAAASYNQIETLRWILSKDGVDVNASDTDGDTPLHHCDKSEAAKILVEEGSADFQITNNDGKTALEVKLDELEECNEDENDSDDEDDLTSLKLLVKYLQILKGIP</sequence>
<gene>
    <name evidence="5" type="ORF">EANT1437_LOCUS5946</name>
</gene>
<dbReference type="EMBL" id="HBHI01011601">
    <property type="protein sequence ID" value="CAD9667351.1"/>
    <property type="molecule type" value="Transcribed_RNA"/>
</dbReference>
<evidence type="ECO:0000256" key="2">
    <source>
        <dbReference type="ARBA" id="ARBA00023043"/>
    </source>
</evidence>
<keyword evidence="2 3" id="KW-0040">ANK repeat</keyword>
<accession>A0A7S2W4Q0</accession>
<evidence type="ECO:0000313" key="5">
    <source>
        <dbReference type="EMBL" id="CAD9667351.1"/>
    </source>
</evidence>
<dbReference type="AlphaFoldDB" id="A0A7S2W4Q0"/>
<dbReference type="PANTHER" id="PTHR24126:SF14">
    <property type="entry name" value="ANK_REP_REGION DOMAIN-CONTAINING PROTEIN"/>
    <property type="match status" value="1"/>
</dbReference>
<protein>
    <submittedName>
        <fullName evidence="5">Uncharacterized protein</fullName>
    </submittedName>
</protein>
<dbReference type="InterPro" id="IPR002110">
    <property type="entry name" value="Ankyrin_rpt"/>
</dbReference>
<feature type="compositionally biased region" description="Gly residues" evidence="4">
    <location>
        <begin position="1"/>
        <end position="10"/>
    </location>
</feature>
<dbReference type="SUPFAM" id="SSF48403">
    <property type="entry name" value="Ankyrin repeat"/>
    <property type="match status" value="1"/>
</dbReference>
<evidence type="ECO:0000256" key="4">
    <source>
        <dbReference type="SAM" id="MobiDB-lite"/>
    </source>
</evidence>
<dbReference type="InterPro" id="IPR036770">
    <property type="entry name" value="Ankyrin_rpt-contain_sf"/>
</dbReference>
<evidence type="ECO:0000256" key="3">
    <source>
        <dbReference type="PROSITE-ProRule" id="PRU00023"/>
    </source>
</evidence>
<evidence type="ECO:0000256" key="1">
    <source>
        <dbReference type="ARBA" id="ARBA00022737"/>
    </source>
</evidence>
<dbReference type="PANTHER" id="PTHR24126">
    <property type="entry name" value="ANKYRIN REPEAT, PH AND SEC7 DOMAIN CONTAINING PROTEIN SECG-RELATED"/>
    <property type="match status" value="1"/>
</dbReference>
<dbReference type="PROSITE" id="PS50088">
    <property type="entry name" value="ANK_REPEAT"/>
    <property type="match status" value="1"/>
</dbReference>
<reference evidence="5" key="1">
    <citation type="submission" date="2021-01" db="EMBL/GenBank/DDBJ databases">
        <authorList>
            <person name="Corre E."/>
            <person name="Pelletier E."/>
            <person name="Niang G."/>
            <person name="Scheremetjew M."/>
            <person name="Finn R."/>
            <person name="Kale V."/>
            <person name="Holt S."/>
            <person name="Cochrane G."/>
            <person name="Meng A."/>
            <person name="Brown T."/>
            <person name="Cohen L."/>
        </authorList>
    </citation>
    <scope>NUCLEOTIDE SEQUENCE</scope>
    <source>
        <strain evidence="5">CCMP1452</strain>
    </source>
</reference>
<dbReference type="SMART" id="SM00248">
    <property type="entry name" value="ANK"/>
    <property type="match status" value="2"/>
</dbReference>
<dbReference type="Gene3D" id="1.25.40.20">
    <property type="entry name" value="Ankyrin repeat-containing domain"/>
    <property type="match status" value="1"/>
</dbReference>
<dbReference type="Pfam" id="PF13637">
    <property type="entry name" value="Ank_4"/>
    <property type="match status" value="1"/>
</dbReference>
<feature type="region of interest" description="Disordered" evidence="4">
    <location>
        <begin position="1"/>
        <end position="22"/>
    </location>
</feature>
<name>A0A7S2W4Q0_9STRA</name>